<organism evidence="2 3">
    <name type="scientific">Aeromicrobium endophyticum</name>
    <dbReference type="NCBI Taxonomy" id="2292704"/>
    <lineage>
        <taxon>Bacteria</taxon>
        <taxon>Bacillati</taxon>
        <taxon>Actinomycetota</taxon>
        <taxon>Actinomycetes</taxon>
        <taxon>Propionibacteriales</taxon>
        <taxon>Nocardioidaceae</taxon>
        <taxon>Aeromicrobium</taxon>
    </lineage>
</organism>
<dbReference type="PROSITE" id="PS50878">
    <property type="entry name" value="RT_POL"/>
    <property type="match status" value="1"/>
</dbReference>
<reference evidence="2 3" key="1">
    <citation type="submission" date="2018-08" db="EMBL/GenBank/DDBJ databases">
        <title>Aeromicrobium sp. M2KJ-4, whole genome shotgun sequence.</title>
        <authorList>
            <person name="Tuo L."/>
        </authorList>
    </citation>
    <scope>NUCLEOTIDE SEQUENCE [LARGE SCALE GENOMIC DNA]</scope>
    <source>
        <strain evidence="2 3">M2KJ-4</strain>
    </source>
</reference>
<dbReference type="Proteomes" id="UP000265581">
    <property type="component" value="Unassembled WGS sequence"/>
</dbReference>
<dbReference type="InterPro" id="IPR000477">
    <property type="entry name" value="RT_dom"/>
</dbReference>
<gene>
    <name evidence="2" type="ORF">DX116_03000</name>
</gene>
<dbReference type="OrthoDB" id="1550386at2"/>
<comment type="caution">
    <text evidence="2">The sequence shown here is derived from an EMBL/GenBank/DDBJ whole genome shotgun (WGS) entry which is preliminary data.</text>
</comment>
<evidence type="ECO:0000259" key="1">
    <source>
        <dbReference type="PROSITE" id="PS50878"/>
    </source>
</evidence>
<proteinExistence type="predicted"/>
<evidence type="ECO:0000313" key="3">
    <source>
        <dbReference type="Proteomes" id="UP000265581"/>
    </source>
</evidence>
<dbReference type="Pfam" id="PF00078">
    <property type="entry name" value="RVT_1"/>
    <property type="match status" value="1"/>
</dbReference>
<accession>A0A371PAN8</accession>
<dbReference type="NCBIfam" id="NF041747">
    <property type="entry name" value="Drt3a"/>
    <property type="match status" value="1"/>
</dbReference>
<protein>
    <recommendedName>
        <fullName evidence="1">Reverse transcriptase domain-containing protein</fullName>
    </recommendedName>
</protein>
<sequence>MDQSLSYDNFRRIWDLRTRRGEDLLGFFPEVASLTQQIRLHQVASGSATIAGGPRPASTATADAIRELRKQRRSELKARLLDLSVKVSAQIDDGSFEYRLRTGALVRGRQTYQIDLSDPAIYFTSRQVEWNIRRAFNVRPANRNLIVEQIVRTLQDGTPKLIGRTDLRQFYESIQHQALIQFLTNSGRLSATTRRLVRQLLDEYSAATGKTAGLPRGLALSATLAEAFLTPLDRDLAKMGGVLLYARYVDDILLIFVNDSFNPSLESRKKGVRDAVKRAGLVMNAGKTNYLSTSGPPGASQRLTFLGYQIEFEPGCTTVDISKKRAKRYREKIDASLATFESNAKDPRALPALHERLKFLTGNTRLVNNKRQALIGSHFSNPLITAATPAFVRLDKHLRKGVNNLTLDQTAKAALGTFTFADGIENRRYHNFSPRQLQGIVTVWRNA</sequence>
<dbReference type="EMBL" id="QUBR01000001">
    <property type="protein sequence ID" value="REK72596.1"/>
    <property type="molecule type" value="Genomic_DNA"/>
</dbReference>
<feature type="domain" description="Reverse transcriptase" evidence="1">
    <location>
        <begin position="1"/>
        <end position="310"/>
    </location>
</feature>
<name>A0A371PAN8_9ACTN</name>
<dbReference type="AlphaFoldDB" id="A0A371PAN8"/>
<dbReference type="CDD" id="cd01646">
    <property type="entry name" value="RT_Bac_retron_I"/>
    <property type="match status" value="1"/>
</dbReference>
<evidence type="ECO:0000313" key="2">
    <source>
        <dbReference type="EMBL" id="REK72596.1"/>
    </source>
</evidence>
<keyword evidence="3" id="KW-1185">Reference proteome</keyword>